<dbReference type="InterPro" id="IPR002823">
    <property type="entry name" value="DUF112_TM"/>
</dbReference>
<feature type="transmembrane region" description="Helical" evidence="1">
    <location>
        <begin position="17"/>
        <end position="48"/>
    </location>
</feature>
<feature type="transmembrane region" description="Helical" evidence="1">
    <location>
        <begin position="146"/>
        <end position="162"/>
    </location>
</feature>
<feature type="transmembrane region" description="Helical" evidence="1">
    <location>
        <begin position="256"/>
        <end position="279"/>
    </location>
</feature>
<dbReference type="AlphaFoldDB" id="A0A381UEX4"/>
<evidence type="ECO:0000256" key="1">
    <source>
        <dbReference type="SAM" id="Phobius"/>
    </source>
</evidence>
<proteinExistence type="predicted"/>
<evidence type="ECO:0000259" key="2">
    <source>
        <dbReference type="Pfam" id="PF01970"/>
    </source>
</evidence>
<feature type="transmembrane region" description="Helical" evidence="1">
    <location>
        <begin position="353"/>
        <end position="376"/>
    </location>
</feature>
<keyword evidence="1" id="KW-1133">Transmembrane helix</keyword>
<feature type="domain" description="DUF112" evidence="2">
    <location>
        <begin position="20"/>
        <end position="436"/>
    </location>
</feature>
<dbReference type="Pfam" id="PF01970">
    <property type="entry name" value="TctA"/>
    <property type="match status" value="1"/>
</dbReference>
<accession>A0A381UEX4</accession>
<feature type="transmembrane region" description="Helical" evidence="1">
    <location>
        <begin position="60"/>
        <end position="83"/>
    </location>
</feature>
<dbReference type="PANTHER" id="PTHR35342:SF5">
    <property type="entry name" value="TRICARBOXYLIC TRANSPORT PROTEIN"/>
    <property type="match status" value="1"/>
</dbReference>
<feature type="transmembrane region" description="Helical" evidence="1">
    <location>
        <begin position="409"/>
        <end position="425"/>
    </location>
</feature>
<feature type="transmembrane region" description="Helical" evidence="1">
    <location>
        <begin position="168"/>
        <end position="190"/>
    </location>
</feature>
<gene>
    <name evidence="3" type="ORF">METZ01_LOCUS79616</name>
</gene>
<feature type="transmembrane region" description="Helical" evidence="1">
    <location>
        <begin position="469"/>
        <end position="486"/>
    </location>
</feature>
<organism evidence="3">
    <name type="scientific">marine metagenome</name>
    <dbReference type="NCBI Taxonomy" id="408172"/>
    <lineage>
        <taxon>unclassified sequences</taxon>
        <taxon>metagenomes</taxon>
        <taxon>ecological metagenomes</taxon>
    </lineage>
</organism>
<evidence type="ECO:0000313" key="3">
    <source>
        <dbReference type="EMBL" id="SVA26762.1"/>
    </source>
</evidence>
<reference evidence="3" key="1">
    <citation type="submission" date="2018-05" db="EMBL/GenBank/DDBJ databases">
        <authorList>
            <person name="Lanie J.A."/>
            <person name="Ng W.-L."/>
            <person name="Kazmierczak K.M."/>
            <person name="Andrzejewski T.M."/>
            <person name="Davidsen T.M."/>
            <person name="Wayne K.J."/>
            <person name="Tettelin H."/>
            <person name="Glass J.I."/>
            <person name="Rusch D."/>
            <person name="Podicherti R."/>
            <person name="Tsui H.-C.T."/>
            <person name="Winkler M.E."/>
        </authorList>
    </citation>
    <scope>NUCLEOTIDE SEQUENCE</scope>
</reference>
<dbReference type="EMBL" id="UINC01006309">
    <property type="protein sequence ID" value="SVA26762.1"/>
    <property type="molecule type" value="Genomic_DNA"/>
</dbReference>
<protein>
    <recommendedName>
        <fullName evidence="2">DUF112 domain-containing protein</fullName>
    </recommendedName>
</protein>
<name>A0A381UEX4_9ZZZZ</name>
<dbReference type="PANTHER" id="PTHR35342">
    <property type="entry name" value="TRICARBOXYLIC TRANSPORT PROTEIN"/>
    <property type="match status" value="1"/>
</dbReference>
<feature type="transmembrane region" description="Helical" evidence="1">
    <location>
        <begin position="197"/>
        <end position="216"/>
    </location>
</feature>
<sequence>MINEIVNVFLQVFTDPFAITLLVFGVLLGIVLGALPGISSTMSLAVLLPVSFSMSPEHGMIFLMAVFSASVYGGSISAILISIPGTPGAIVTQMDGYPMAKKGRAGEALTYAVLASGFGGILGWFLLILLGPLIAAAALHFRSPDYAAVTLFGLCMLAYATPGSTYKALVAGVFGLILATVGLDSLTFIGRLDFGNAYLQGGISMVPVAVGIFGLAEVLKSIEFGKKKLEVITAINRLFPPWSEIKPLWPMAIRGALIGAFVGAIPAAGSAIGVTVSYAQEKRMSKNPEKYGTGIPEGIVAPESSNNACVGGALIPLMTLGIPGDSMTAVLVGAMLIHGLRPGPQLFVERLDFVALIYVALILAIILTTILALLTIRYIARILDAPKNILMTGITILCMVGSYAVRNSIFDVMIMIIFGFIGYLMQKIRMPVAPVVFGLVLGPLLEENIRRSLIVSAGDWSVFFERPISLIFILISVLALALPIFSRSKNQQ</sequence>
<keyword evidence="1" id="KW-0812">Transmembrane</keyword>
<keyword evidence="1" id="KW-0472">Membrane</keyword>
<feature type="transmembrane region" description="Helical" evidence="1">
    <location>
        <begin position="108"/>
        <end position="134"/>
    </location>
</feature>